<dbReference type="AlphaFoldDB" id="A0A6A4SHF2"/>
<organism evidence="2 3">
    <name type="scientific">Scophthalmus maximus</name>
    <name type="common">Turbot</name>
    <name type="synonym">Psetta maxima</name>
    <dbReference type="NCBI Taxonomy" id="52904"/>
    <lineage>
        <taxon>Eukaryota</taxon>
        <taxon>Metazoa</taxon>
        <taxon>Chordata</taxon>
        <taxon>Craniata</taxon>
        <taxon>Vertebrata</taxon>
        <taxon>Euteleostomi</taxon>
        <taxon>Actinopterygii</taxon>
        <taxon>Neopterygii</taxon>
        <taxon>Teleostei</taxon>
        <taxon>Neoteleostei</taxon>
        <taxon>Acanthomorphata</taxon>
        <taxon>Carangaria</taxon>
        <taxon>Pleuronectiformes</taxon>
        <taxon>Pleuronectoidei</taxon>
        <taxon>Scophthalmidae</taxon>
        <taxon>Scophthalmus</taxon>
    </lineage>
</organism>
<keyword evidence="1" id="KW-0393">Immunoglobulin domain</keyword>
<dbReference type="InterPro" id="IPR003006">
    <property type="entry name" value="Ig/MHC_CS"/>
</dbReference>
<comment type="caution">
    <text evidence="2">The sequence shown here is derived from an EMBL/GenBank/DDBJ whole genome shotgun (WGS) entry which is preliminary data.</text>
</comment>
<gene>
    <name evidence="2" type="ORF">F2P81_017075</name>
</gene>
<dbReference type="PROSITE" id="PS00290">
    <property type="entry name" value="IG_MHC"/>
    <property type="match status" value="1"/>
</dbReference>
<proteinExistence type="predicted"/>
<sequence length="81" mass="8967">MLLAAGRLLALTAEFSVDHSDDQYICQVKHVSNIPSVSRFVKVITKTNVTWQDIDMNKKHLLSKSVGSPLQTRQKSSANGL</sequence>
<reference evidence="2 3" key="1">
    <citation type="submission" date="2019-06" db="EMBL/GenBank/DDBJ databases">
        <title>Draft genomes of female and male turbot (Scophthalmus maximus).</title>
        <authorList>
            <person name="Xu H."/>
            <person name="Xu X.-W."/>
            <person name="Shao C."/>
            <person name="Chen S."/>
        </authorList>
    </citation>
    <scope>NUCLEOTIDE SEQUENCE [LARGE SCALE GENOMIC DNA]</scope>
    <source>
        <strain evidence="2">Ysfricsl-2016a</strain>
        <tissue evidence="2">Blood</tissue>
    </source>
</reference>
<protein>
    <submittedName>
        <fullName evidence="2">Uncharacterized protein</fullName>
    </submittedName>
</protein>
<evidence type="ECO:0000313" key="2">
    <source>
        <dbReference type="EMBL" id="KAF0030344.1"/>
    </source>
</evidence>
<evidence type="ECO:0000256" key="1">
    <source>
        <dbReference type="ARBA" id="ARBA00023319"/>
    </source>
</evidence>
<evidence type="ECO:0000313" key="3">
    <source>
        <dbReference type="Proteomes" id="UP000438429"/>
    </source>
</evidence>
<accession>A0A6A4SHF2</accession>
<dbReference type="EMBL" id="VEVO01000015">
    <property type="protein sequence ID" value="KAF0030344.1"/>
    <property type="molecule type" value="Genomic_DNA"/>
</dbReference>
<dbReference type="Proteomes" id="UP000438429">
    <property type="component" value="Unassembled WGS sequence"/>
</dbReference>
<name>A0A6A4SHF2_SCOMX</name>